<gene>
    <name evidence="3" type="ORF">GPUH_LOCUS16809</name>
</gene>
<evidence type="ECO:0000256" key="2">
    <source>
        <dbReference type="SAM" id="Phobius"/>
    </source>
</evidence>
<dbReference type="Proteomes" id="UP000271098">
    <property type="component" value="Unassembled WGS sequence"/>
</dbReference>
<keyword evidence="2" id="KW-0812">Transmembrane</keyword>
<reference evidence="5" key="1">
    <citation type="submission" date="2016-06" db="UniProtKB">
        <authorList>
            <consortium name="WormBaseParasite"/>
        </authorList>
    </citation>
    <scope>IDENTIFICATION</scope>
</reference>
<evidence type="ECO:0000313" key="5">
    <source>
        <dbReference type="WBParaSite" id="GPUH_0001683101-mRNA-1"/>
    </source>
</evidence>
<evidence type="ECO:0000313" key="3">
    <source>
        <dbReference type="EMBL" id="VDN28589.1"/>
    </source>
</evidence>
<keyword evidence="4" id="KW-1185">Reference proteome</keyword>
<accession>A0A183E768</accession>
<evidence type="ECO:0000256" key="1">
    <source>
        <dbReference type="SAM" id="MobiDB-lite"/>
    </source>
</evidence>
<reference evidence="3 4" key="2">
    <citation type="submission" date="2018-11" db="EMBL/GenBank/DDBJ databases">
        <authorList>
            <consortium name="Pathogen Informatics"/>
        </authorList>
    </citation>
    <scope>NUCLEOTIDE SEQUENCE [LARGE SCALE GENOMIC DNA]</scope>
</reference>
<protein>
    <submittedName>
        <fullName evidence="5">Neur_chan_memb domain-containing protein</fullName>
    </submittedName>
</protein>
<keyword evidence="2" id="KW-1133">Transmembrane helix</keyword>
<dbReference type="EMBL" id="UYRT01084262">
    <property type="protein sequence ID" value="VDN28589.1"/>
    <property type="molecule type" value="Genomic_DNA"/>
</dbReference>
<dbReference type="AlphaFoldDB" id="A0A183E768"/>
<feature type="transmembrane region" description="Helical" evidence="2">
    <location>
        <begin position="114"/>
        <end position="139"/>
    </location>
</feature>
<evidence type="ECO:0000313" key="4">
    <source>
        <dbReference type="Proteomes" id="UP000271098"/>
    </source>
</evidence>
<feature type="compositionally biased region" description="Polar residues" evidence="1">
    <location>
        <begin position="10"/>
        <end position="20"/>
    </location>
</feature>
<feature type="transmembrane region" description="Helical" evidence="2">
    <location>
        <begin position="57"/>
        <end position="79"/>
    </location>
</feature>
<name>A0A183E768_9BILA</name>
<keyword evidence="2" id="KW-0472">Membrane</keyword>
<organism evidence="5">
    <name type="scientific">Gongylonema pulchrum</name>
    <dbReference type="NCBI Taxonomy" id="637853"/>
    <lineage>
        <taxon>Eukaryota</taxon>
        <taxon>Metazoa</taxon>
        <taxon>Ecdysozoa</taxon>
        <taxon>Nematoda</taxon>
        <taxon>Chromadorea</taxon>
        <taxon>Rhabditida</taxon>
        <taxon>Spirurina</taxon>
        <taxon>Spiruromorpha</taxon>
        <taxon>Spiruroidea</taxon>
        <taxon>Gongylonematidae</taxon>
        <taxon>Gongylonema</taxon>
    </lineage>
</organism>
<dbReference type="WBParaSite" id="GPUH_0001683101-mRNA-1">
    <property type="protein sequence ID" value="GPUH_0001683101-mRNA-1"/>
    <property type="gene ID" value="GPUH_0001683101"/>
</dbReference>
<feature type="region of interest" description="Disordered" evidence="1">
    <location>
        <begin position="1"/>
        <end position="25"/>
    </location>
</feature>
<proteinExistence type="predicted"/>
<sequence length="177" mass="20211">MKVFDRRRQSPQNNAESYSSEEQRQIRREVQHRKIQPRTTVKKYRQKNPGTGFKRRIVHIQIVLAIYLTWISLTAIYVINFVPDATFKKSVFIAVFSALTIQTPYQTLLGPTQMLVLLLTILLAAAVKMLLIFLLVSLYEGHSKAARTSKVNDCSSNTEQTKFDAVVHLSGETKLAE</sequence>